<feature type="transmembrane region" description="Helical" evidence="1">
    <location>
        <begin position="39"/>
        <end position="59"/>
    </location>
</feature>
<reference evidence="2 3" key="1">
    <citation type="submission" date="2020-07" db="EMBL/GenBank/DDBJ databases">
        <title>Sequencing the genomes of 1000 actinobacteria strains.</title>
        <authorList>
            <person name="Klenk H.-P."/>
        </authorList>
    </citation>
    <scope>NUCLEOTIDE SEQUENCE [LARGE SCALE GENOMIC DNA]</scope>
    <source>
        <strain evidence="2 3">DSM 103164</strain>
    </source>
</reference>
<keyword evidence="3" id="KW-1185">Reference proteome</keyword>
<sequence>MEWLIRVLELIQLLGWASLFGGALVQLRLAEPEINRPMFGGVLVQFVAGVAVAVISLLGPGPVNLAKIIVVGVIMLATVVLVVLNRRFATIPRGLLALIMAVTVITAALEVLWV</sequence>
<evidence type="ECO:0000313" key="3">
    <source>
        <dbReference type="Proteomes" id="UP000527616"/>
    </source>
</evidence>
<proteinExistence type="predicted"/>
<gene>
    <name evidence="2" type="ORF">GGQ54_000873</name>
</gene>
<feature type="transmembrane region" description="Helical" evidence="1">
    <location>
        <begin position="95"/>
        <end position="113"/>
    </location>
</feature>
<keyword evidence="1" id="KW-0812">Transmembrane</keyword>
<dbReference type="Proteomes" id="UP000527616">
    <property type="component" value="Unassembled WGS sequence"/>
</dbReference>
<dbReference type="EMBL" id="JACBZS010000001">
    <property type="protein sequence ID" value="NYI70313.1"/>
    <property type="molecule type" value="Genomic_DNA"/>
</dbReference>
<accession>A0A7Z0D7H2</accession>
<protein>
    <recommendedName>
        <fullName evidence="4">Integral membrane protein</fullName>
    </recommendedName>
</protein>
<keyword evidence="1" id="KW-0472">Membrane</keyword>
<evidence type="ECO:0000313" key="2">
    <source>
        <dbReference type="EMBL" id="NYI70313.1"/>
    </source>
</evidence>
<keyword evidence="1" id="KW-1133">Transmembrane helix</keyword>
<dbReference type="RefSeq" id="WP_179444285.1">
    <property type="nucleotide sequence ID" value="NZ_JACBZS010000001.1"/>
</dbReference>
<feature type="transmembrane region" description="Helical" evidence="1">
    <location>
        <begin position="6"/>
        <end position="27"/>
    </location>
</feature>
<name>A0A7Z0D7H2_9ACTN</name>
<feature type="transmembrane region" description="Helical" evidence="1">
    <location>
        <begin position="65"/>
        <end position="83"/>
    </location>
</feature>
<comment type="caution">
    <text evidence="2">The sequence shown here is derived from an EMBL/GenBank/DDBJ whole genome shotgun (WGS) entry which is preliminary data.</text>
</comment>
<dbReference type="AlphaFoldDB" id="A0A7Z0D7H2"/>
<organism evidence="2 3">
    <name type="scientific">Naumannella cuiyingiana</name>
    <dbReference type="NCBI Taxonomy" id="1347891"/>
    <lineage>
        <taxon>Bacteria</taxon>
        <taxon>Bacillati</taxon>
        <taxon>Actinomycetota</taxon>
        <taxon>Actinomycetes</taxon>
        <taxon>Propionibacteriales</taxon>
        <taxon>Propionibacteriaceae</taxon>
        <taxon>Naumannella</taxon>
    </lineage>
</organism>
<evidence type="ECO:0008006" key="4">
    <source>
        <dbReference type="Google" id="ProtNLM"/>
    </source>
</evidence>
<evidence type="ECO:0000256" key="1">
    <source>
        <dbReference type="SAM" id="Phobius"/>
    </source>
</evidence>